<dbReference type="InterPro" id="IPR011990">
    <property type="entry name" value="TPR-like_helical_dom_sf"/>
</dbReference>
<feature type="domain" description="OmpR/PhoB-type" evidence="6">
    <location>
        <begin position="7"/>
        <end position="107"/>
    </location>
</feature>
<reference evidence="7 8" key="1">
    <citation type="submission" date="2019-09" db="EMBL/GenBank/DDBJ databases">
        <title>Nocardioides panacisoli sp. nov., isolated from the soil of a ginseng field.</title>
        <authorList>
            <person name="Cho C."/>
        </authorList>
    </citation>
    <scope>NUCLEOTIDE SEQUENCE [LARGE SCALE GENOMIC DNA]</scope>
    <source>
        <strain evidence="7 8">BN140041</strain>
    </source>
</reference>
<organism evidence="7 8">
    <name type="scientific">Nocardioides antri</name>
    <dbReference type="NCBI Taxonomy" id="2607659"/>
    <lineage>
        <taxon>Bacteria</taxon>
        <taxon>Bacillati</taxon>
        <taxon>Actinomycetota</taxon>
        <taxon>Actinomycetes</taxon>
        <taxon>Propionibacteriales</taxon>
        <taxon>Nocardioidaceae</taxon>
        <taxon>Nocardioides</taxon>
    </lineage>
</organism>
<name>A0A5B1M6Q5_9ACTN</name>
<proteinExistence type="inferred from homology"/>
<evidence type="ECO:0000256" key="4">
    <source>
        <dbReference type="PROSITE-ProRule" id="PRU01091"/>
    </source>
</evidence>
<keyword evidence="2 4" id="KW-0238">DNA-binding</keyword>
<dbReference type="GO" id="GO:0003677">
    <property type="term" value="F:DNA binding"/>
    <property type="evidence" value="ECO:0007669"/>
    <property type="project" value="UniProtKB-UniRule"/>
</dbReference>
<dbReference type="Pfam" id="PF03704">
    <property type="entry name" value="BTAD"/>
    <property type="match status" value="1"/>
</dbReference>
<feature type="DNA-binding region" description="OmpR/PhoB-type" evidence="4">
    <location>
        <begin position="7"/>
        <end position="107"/>
    </location>
</feature>
<gene>
    <name evidence="7" type="ORF">F0U47_07945</name>
</gene>
<dbReference type="SMART" id="SM00028">
    <property type="entry name" value="TPR"/>
    <property type="match status" value="3"/>
</dbReference>
<keyword evidence="8" id="KW-1185">Reference proteome</keyword>
<dbReference type="InterPro" id="IPR016032">
    <property type="entry name" value="Sig_transdc_resp-reg_C-effctor"/>
</dbReference>
<dbReference type="PRINTS" id="PR00364">
    <property type="entry name" value="DISEASERSIST"/>
</dbReference>
<keyword evidence="3" id="KW-0802">TPR repeat</keyword>
<protein>
    <submittedName>
        <fullName evidence="7">Tetratricopeptide repeat protein</fullName>
    </submittedName>
</protein>
<dbReference type="Pfam" id="PF00486">
    <property type="entry name" value="Trans_reg_C"/>
    <property type="match status" value="1"/>
</dbReference>
<dbReference type="InterPro" id="IPR036388">
    <property type="entry name" value="WH-like_DNA-bd_sf"/>
</dbReference>
<accession>A0A5B1M6Q5</accession>
<dbReference type="Gene3D" id="1.25.40.10">
    <property type="entry name" value="Tetratricopeptide repeat domain"/>
    <property type="match status" value="3"/>
</dbReference>
<comment type="similarity">
    <text evidence="1">Belongs to the AfsR/DnrI/RedD regulatory family.</text>
</comment>
<feature type="repeat" description="TPR" evidence="3">
    <location>
        <begin position="865"/>
        <end position="898"/>
    </location>
</feature>
<evidence type="ECO:0000259" key="6">
    <source>
        <dbReference type="PROSITE" id="PS51755"/>
    </source>
</evidence>
<dbReference type="SMART" id="SM01043">
    <property type="entry name" value="BTAD"/>
    <property type="match status" value="1"/>
</dbReference>
<dbReference type="Gene3D" id="3.40.50.300">
    <property type="entry name" value="P-loop containing nucleotide triphosphate hydrolases"/>
    <property type="match status" value="1"/>
</dbReference>
<dbReference type="Proteomes" id="UP000324351">
    <property type="component" value="Unassembled WGS sequence"/>
</dbReference>
<reference evidence="7 8" key="2">
    <citation type="submission" date="2019-09" db="EMBL/GenBank/DDBJ databases">
        <authorList>
            <person name="Jin C."/>
        </authorList>
    </citation>
    <scope>NUCLEOTIDE SEQUENCE [LARGE SCALE GENOMIC DNA]</scope>
    <source>
        <strain evidence="7 8">BN140041</strain>
    </source>
</reference>
<sequence>MSEKSSAPSPCALDFRLLGPFEVVAADGAVVSVGRAERSLLALLLLNPGKVLPSSRIIHLLWEEEQIPRDPANALQTRVSKVRRTLAQLPGDAPRLTTTPGGYRLDVPRAAVDVHRFSDLVAEARHRVVESPAEAEHALEQALGLWRGPAFSGLENAPWTEPEARRLDDLRVSAAEERLSLAIAAGRAREVIDPIRSLVDDQPTHEGLTALLMRALYLSGRQADALDAYHRLRQVLDDELGLEPSAHLRVLESQILRQDPALGEPQGAHSQLPVAASTPRQAPAPGRSDPGTSARVRAPRGTSLPHRLNSFVGRDADLAVVADLLDRFRLVSLVGPGGAGKTSLGVEAARSVQARFPDGIRLVQLAGVTDAAFLPQAFADGLGVPAEGAGESRGSLDSVLDYVEDKRMLLVVDNCEHLSEPAATVVEQVLQRSVDAKVLTTSREALAISGEVQFRVQPLDLPEKDDQPSRIRDFGATQLFLDRMAAVQPTLTPTEDDERTITAICRALDGMPLAIELAAARTTSLSLNEIATRLTDRFALLTQGPRTAEERQRTLKATVDWSFELLTATERSLLRRLSVFRGGWPLQGAEQVVSGDGIERDSVLDALHRLVQRSLVVPVPGDHTRFLLLETVQAYAAEKLREAGEHDTYARRHAEWVTDLAEESELRLRGREQREWLALMGRETDNIRAALQWALDAAGTEPDLALRLGGSLGWFFHLGRHVEGREVLRRVIEVSGGTAHARARALQAQSIVERPRACLVHPSPRCATAAAESLELFDGDAYRAALSRCLLAVEGVASMPTERALELLGEASAEFERRDDRWGHALVAFVRLTIEIKHGRPEGARHHGTVATELFRELDDGWGLSAALFHLGLGLRQFGLYEEAIETFQEAIDIAAPLGLHSTVQWALSAAGIAAVAQDQLPRASEFFRSAARVRSEVGDGAGDVHAALGRGLVARARGEFDDAFEHYRVAVHGYRRLGTPVPVASALGGVARCLLEQQRPDEAEAVIDEVHEIATRLDDSLVHAWAHEARAHLAVARGDHPGAWAALDEADRLRAAAYVQRLGFEAREVAQLRDRIAARVVSAPAAGRD</sequence>
<dbReference type="SUPFAM" id="SSF46894">
    <property type="entry name" value="C-terminal effector domain of the bipartite response regulators"/>
    <property type="match status" value="1"/>
</dbReference>
<comment type="caution">
    <text evidence="7">The sequence shown here is derived from an EMBL/GenBank/DDBJ whole genome shotgun (WGS) entry which is preliminary data.</text>
</comment>
<dbReference type="InterPro" id="IPR027417">
    <property type="entry name" value="P-loop_NTPase"/>
</dbReference>
<dbReference type="InterPro" id="IPR019734">
    <property type="entry name" value="TPR_rpt"/>
</dbReference>
<dbReference type="SMART" id="SM00862">
    <property type="entry name" value="Trans_reg_C"/>
    <property type="match status" value="1"/>
</dbReference>
<dbReference type="PROSITE" id="PS51755">
    <property type="entry name" value="OMPR_PHOB"/>
    <property type="match status" value="1"/>
</dbReference>
<dbReference type="GO" id="GO:0006355">
    <property type="term" value="P:regulation of DNA-templated transcription"/>
    <property type="evidence" value="ECO:0007669"/>
    <property type="project" value="InterPro"/>
</dbReference>
<evidence type="ECO:0000256" key="2">
    <source>
        <dbReference type="ARBA" id="ARBA00023125"/>
    </source>
</evidence>
<evidence type="ECO:0000256" key="5">
    <source>
        <dbReference type="SAM" id="MobiDB-lite"/>
    </source>
</evidence>
<dbReference type="InterPro" id="IPR005158">
    <property type="entry name" value="BTAD"/>
</dbReference>
<dbReference type="PROSITE" id="PS50005">
    <property type="entry name" value="TPR"/>
    <property type="match status" value="1"/>
</dbReference>
<dbReference type="InterPro" id="IPR058852">
    <property type="entry name" value="HTH_77"/>
</dbReference>
<dbReference type="SUPFAM" id="SSF52540">
    <property type="entry name" value="P-loop containing nucleoside triphosphate hydrolases"/>
    <property type="match status" value="1"/>
</dbReference>
<dbReference type="EMBL" id="VUJW01000003">
    <property type="protein sequence ID" value="KAA1427400.1"/>
    <property type="molecule type" value="Genomic_DNA"/>
</dbReference>
<dbReference type="InterPro" id="IPR001867">
    <property type="entry name" value="OmpR/PhoB-type_DNA-bd"/>
</dbReference>
<dbReference type="CDD" id="cd15831">
    <property type="entry name" value="BTAD"/>
    <property type="match status" value="1"/>
</dbReference>
<feature type="region of interest" description="Disordered" evidence="5">
    <location>
        <begin position="262"/>
        <end position="302"/>
    </location>
</feature>
<dbReference type="GO" id="GO:0000160">
    <property type="term" value="P:phosphorelay signal transduction system"/>
    <property type="evidence" value="ECO:0007669"/>
    <property type="project" value="InterPro"/>
</dbReference>
<dbReference type="Pfam" id="PF13401">
    <property type="entry name" value="AAA_22"/>
    <property type="match status" value="1"/>
</dbReference>
<dbReference type="AlphaFoldDB" id="A0A5B1M6Q5"/>
<dbReference type="GO" id="GO:0016887">
    <property type="term" value="F:ATP hydrolysis activity"/>
    <property type="evidence" value="ECO:0007669"/>
    <property type="project" value="InterPro"/>
</dbReference>
<dbReference type="Gene3D" id="1.10.10.10">
    <property type="entry name" value="Winged helix-like DNA-binding domain superfamily/Winged helix DNA-binding domain"/>
    <property type="match status" value="1"/>
</dbReference>
<dbReference type="Pfam" id="PF25872">
    <property type="entry name" value="HTH_77"/>
    <property type="match status" value="1"/>
</dbReference>
<evidence type="ECO:0000256" key="1">
    <source>
        <dbReference type="ARBA" id="ARBA00005820"/>
    </source>
</evidence>
<evidence type="ECO:0000256" key="3">
    <source>
        <dbReference type="PROSITE-ProRule" id="PRU00339"/>
    </source>
</evidence>
<evidence type="ECO:0000313" key="7">
    <source>
        <dbReference type="EMBL" id="KAA1427400.1"/>
    </source>
</evidence>
<dbReference type="RefSeq" id="WP_149749767.1">
    <property type="nucleotide sequence ID" value="NZ_VUJW01000003.1"/>
</dbReference>
<evidence type="ECO:0000313" key="8">
    <source>
        <dbReference type="Proteomes" id="UP000324351"/>
    </source>
</evidence>
<dbReference type="SUPFAM" id="SSF48452">
    <property type="entry name" value="TPR-like"/>
    <property type="match status" value="3"/>
</dbReference>
<dbReference type="PANTHER" id="PTHR47691:SF3">
    <property type="entry name" value="HTH-TYPE TRANSCRIPTIONAL REGULATOR RV0890C-RELATED"/>
    <property type="match status" value="1"/>
</dbReference>
<dbReference type="PANTHER" id="PTHR47691">
    <property type="entry name" value="REGULATOR-RELATED"/>
    <property type="match status" value="1"/>
</dbReference>
<dbReference type="InterPro" id="IPR049945">
    <property type="entry name" value="AAA_22"/>
</dbReference>